<sequence length="293" mass="30374">MNKWLAGFVLAATFATGAFAAPPGATVVADGLGFPEGTILANKVLYFVDYQASTVNKLDESSHAVLKKLPGCGANGLVVVGGNLWVACYDSGVIERISADGSRLGSIDHSRDGGSFHHPNDLVANRRGDVYFTASGDLPGSGKVFFVPKSGDIAQEVASGINNANGIALSPDEKTLYVGESGADRVLDYQIGGDGTLHSAHTFAQLDSLAPPPSVGRHTPDGIRVGPDGSIYIALFNGGGSWILNSKGALVKTLDVPGEHHSNLAISNDGRVIYVTSISGSSGRIYRLSPLPN</sequence>
<keyword evidence="3" id="KW-0378">Hydrolase</keyword>
<keyword evidence="4" id="KW-1185">Reference proteome</keyword>
<proteinExistence type="predicted"/>
<dbReference type="Proteomes" id="UP000706525">
    <property type="component" value="Unassembled WGS sequence"/>
</dbReference>
<dbReference type="Pfam" id="PF08450">
    <property type="entry name" value="SGL"/>
    <property type="match status" value="1"/>
</dbReference>
<name>A0ABN7Z6I6_9BURK</name>
<evidence type="ECO:0000313" key="3">
    <source>
        <dbReference type="EMBL" id="CAG9179996.1"/>
    </source>
</evidence>
<dbReference type="InterPro" id="IPR051262">
    <property type="entry name" value="SMP-30/CGR1_Lactonase"/>
</dbReference>
<dbReference type="EMBL" id="CAJZAG010000009">
    <property type="protein sequence ID" value="CAG9179996.1"/>
    <property type="molecule type" value="Genomic_DNA"/>
</dbReference>
<reference evidence="3 4" key="1">
    <citation type="submission" date="2021-08" db="EMBL/GenBank/DDBJ databases">
        <authorList>
            <person name="Peeters C."/>
        </authorList>
    </citation>
    <scope>NUCLEOTIDE SEQUENCE [LARGE SCALE GENOMIC DNA]</scope>
    <source>
        <strain evidence="3 4">LMG 32289</strain>
    </source>
</reference>
<accession>A0ABN7Z6I6</accession>
<keyword evidence="1" id="KW-0732">Signal</keyword>
<dbReference type="SUPFAM" id="SSF63829">
    <property type="entry name" value="Calcium-dependent phosphotriesterase"/>
    <property type="match status" value="1"/>
</dbReference>
<dbReference type="EC" id="3.1.1.-" evidence="3"/>
<feature type="signal peptide" evidence="1">
    <location>
        <begin position="1"/>
        <end position="20"/>
    </location>
</feature>
<dbReference type="InterPro" id="IPR013658">
    <property type="entry name" value="SGL"/>
</dbReference>
<dbReference type="InterPro" id="IPR011042">
    <property type="entry name" value="6-blade_b-propeller_TolB-like"/>
</dbReference>
<protein>
    <submittedName>
        <fullName evidence="3">Lactonase drp35</fullName>
        <ecNumber evidence="3">3.1.1.-</ecNumber>
    </submittedName>
</protein>
<dbReference type="PANTHER" id="PTHR47572">
    <property type="entry name" value="LIPOPROTEIN-RELATED"/>
    <property type="match status" value="1"/>
</dbReference>
<evidence type="ECO:0000256" key="1">
    <source>
        <dbReference type="SAM" id="SignalP"/>
    </source>
</evidence>
<organism evidence="3 4">
    <name type="scientific">Cupriavidus pampae</name>
    <dbReference type="NCBI Taxonomy" id="659251"/>
    <lineage>
        <taxon>Bacteria</taxon>
        <taxon>Pseudomonadati</taxon>
        <taxon>Pseudomonadota</taxon>
        <taxon>Betaproteobacteria</taxon>
        <taxon>Burkholderiales</taxon>
        <taxon>Burkholderiaceae</taxon>
        <taxon>Cupriavidus</taxon>
    </lineage>
</organism>
<dbReference type="PANTHER" id="PTHR47572:SF5">
    <property type="entry name" value="BLR2277 PROTEIN"/>
    <property type="match status" value="1"/>
</dbReference>
<dbReference type="RefSeq" id="WP_223992217.1">
    <property type="nucleotide sequence ID" value="NZ_CAJZAG010000009.1"/>
</dbReference>
<comment type="caution">
    <text evidence="3">The sequence shown here is derived from an EMBL/GenBank/DDBJ whole genome shotgun (WGS) entry which is preliminary data.</text>
</comment>
<evidence type="ECO:0000313" key="4">
    <source>
        <dbReference type="Proteomes" id="UP000706525"/>
    </source>
</evidence>
<feature type="domain" description="SMP-30/Gluconolactonase/LRE-like region" evidence="2">
    <location>
        <begin position="34"/>
        <end position="278"/>
    </location>
</feature>
<evidence type="ECO:0000259" key="2">
    <source>
        <dbReference type="Pfam" id="PF08450"/>
    </source>
</evidence>
<gene>
    <name evidence="3" type="ORF">LMG32289_04469</name>
</gene>
<dbReference type="Gene3D" id="2.120.10.30">
    <property type="entry name" value="TolB, C-terminal domain"/>
    <property type="match status" value="2"/>
</dbReference>
<dbReference type="GO" id="GO:0016787">
    <property type="term" value="F:hydrolase activity"/>
    <property type="evidence" value="ECO:0007669"/>
    <property type="project" value="UniProtKB-KW"/>
</dbReference>
<feature type="chain" id="PRO_5047127233" evidence="1">
    <location>
        <begin position="21"/>
        <end position="293"/>
    </location>
</feature>